<feature type="domain" description="CobQ/CobB/MinD/ParA nucleotide binding" evidence="3">
    <location>
        <begin position="33"/>
        <end position="249"/>
    </location>
</feature>
<dbReference type="InterPro" id="IPR027417">
    <property type="entry name" value="P-loop_NTPase"/>
</dbReference>
<sequence>MNDQAEKLRTMMRNVKRQVEEEITGKRPTTRIICISSGKGGVGKTNVTLNLGLALTEYGQRVMIIDADMGMANIDVILGKVHPFNLYHVFRGEKQLRDIIFDGPNGIRLISGGSGIAELANLSEQELDLLIAGLADIENATDILLIDTGAGISRNVLSYIYAADELIVVTTPEPTSITDAYGLIKSVVVKQKNKPISLIVNRVENNLEGEMVTKKLSTAVERFLNREIKLLGFIPEDVNISKAVKQQTPFYLQNEQTPAAQAISILAAGICRVSPKNIQTGGMTRLFMRVKQFFA</sequence>
<dbReference type="InterPro" id="IPR002586">
    <property type="entry name" value="CobQ/CobB/MinD/ParA_Nub-bd_dom"/>
</dbReference>
<dbReference type="Gene3D" id="3.40.50.300">
    <property type="entry name" value="P-loop containing nucleotide triphosphate hydrolases"/>
    <property type="match status" value="1"/>
</dbReference>
<dbReference type="InterPro" id="IPR025501">
    <property type="entry name" value="MinD_FleN"/>
</dbReference>
<comment type="caution">
    <text evidence="4">The sequence shown here is derived from an EMBL/GenBank/DDBJ whole genome shotgun (WGS) entry which is preliminary data.</text>
</comment>
<dbReference type="SUPFAM" id="SSF52540">
    <property type="entry name" value="P-loop containing nucleoside triphosphate hydrolases"/>
    <property type="match status" value="1"/>
</dbReference>
<proteinExistence type="predicted"/>
<dbReference type="InterPro" id="IPR033875">
    <property type="entry name" value="FlhG"/>
</dbReference>
<dbReference type="EMBL" id="SLXT01000009">
    <property type="protein sequence ID" value="TCP64507.1"/>
    <property type="molecule type" value="Genomic_DNA"/>
</dbReference>
<name>A0A4R2RQ41_9FIRM</name>
<keyword evidence="2" id="KW-0067">ATP-binding</keyword>
<keyword evidence="4" id="KW-0969">Cilium</keyword>
<evidence type="ECO:0000313" key="5">
    <source>
        <dbReference type="Proteomes" id="UP000294813"/>
    </source>
</evidence>
<dbReference type="AlphaFoldDB" id="A0A4R2RQ41"/>
<keyword evidence="5" id="KW-1185">Reference proteome</keyword>
<protein>
    <submittedName>
        <fullName evidence="4">Flagellar biosynthesis protein FlhG</fullName>
    </submittedName>
</protein>
<dbReference type="OrthoDB" id="9816297at2"/>
<dbReference type="GO" id="GO:0051782">
    <property type="term" value="P:negative regulation of cell division"/>
    <property type="evidence" value="ECO:0007669"/>
    <property type="project" value="TreeGrafter"/>
</dbReference>
<keyword evidence="4" id="KW-0966">Cell projection</keyword>
<dbReference type="InterPro" id="IPR050625">
    <property type="entry name" value="ParA/MinD_ATPase"/>
</dbReference>
<accession>A0A4R2RQ41</accession>
<gene>
    <name evidence="4" type="ORF">EDD73_10948</name>
</gene>
<organism evidence="4 5">
    <name type="scientific">Heliophilum fasciatum</name>
    <dbReference type="NCBI Taxonomy" id="35700"/>
    <lineage>
        <taxon>Bacteria</taxon>
        <taxon>Bacillati</taxon>
        <taxon>Bacillota</taxon>
        <taxon>Clostridia</taxon>
        <taxon>Eubacteriales</taxon>
        <taxon>Heliobacteriaceae</taxon>
        <taxon>Heliophilum</taxon>
    </lineage>
</organism>
<dbReference type="Pfam" id="PF01656">
    <property type="entry name" value="CbiA"/>
    <property type="match status" value="1"/>
</dbReference>
<dbReference type="GO" id="GO:0005829">
    <property type="term" value="C:cytosol"/>
    <property type="evidence" value="ECO:0007669"/>
    <property type="project" value="TreeGrafter"/>
</dbReference>
<dbReference type="Proteomes" id="UP000294813">
    <property type="component" value="Unassembled WGS sequence"/>
</dbReference>
<dbReference type="PANTHER" id="PTHR43384:SF4">
    <property type="entry name" value="CELLULOSE BIOSYNTHESIS PROTEIN BCSQ-RELATED"/>
    <property type="match status" value="1"/>
</dbReference>
<dbReference type="GO" id="GO:0005524">
    <property type="term" value="F:ATP binding"/>
    <property type="evidence" value="ECO:0007669"/>
    <property type="project" value="UniProtKB-KW"/>
</dbReference>
<dbReference type="GO" id="GO:0016887">
    <property type="term" value="F:ATP hydrolysis activity"/>
    <property type="evidence" value="ECO:0007669"/>
    <property type="project" value="TreeGrafter"/>
</dbReference>
<dbReference type="PIRSF" id="PIRSF003092">
    <property type="entry name" value="MinD"/>
    <property type="match status" value="1"/>
</dbReference>
<dbReference type="CDD" id="cd02038">
    <property type="entry name" value="FlhG-like"/>
    <property type="match status" value="1"/>
</dbReference>
<dbReference type="GO" id="GO:0009898">
    <property type="term" value="C:cytoplasmic side of plasma membrane"/>
    <property type="evidence" value="ECO:0007669"/>
    <property type="project" value="TreeGrafter"/>
</dbReference>
<dbReference type="RefSeq" id="WP_131918976.1">
    <property type="nucleotide sequence ID" value="NZ_JAOQNU010000009.1"/>
</dbReference>
<evidence type="ECO:0000256" key="2">
    <source>
        <dbReference type="ARBA" id="ARBA00022840"/>
    </source>
</evidence>
<dbReference type="PANTHER" id="PTHR43384">
    <property type="entry name" value="SEPTUM SITE-DETERMINING PROTEIN MIND HOMOLOG, CHLOROPLASTIC-RELATED"/>
    <property type="match status" value="1"/>
</dbReference>
<keyword evidence="1" id="KW-0547">Nucleotide-binding</keyword>
<evidence type="ECO:0000313" key="4">
    <source>
        <dbReference type="EMBL" id="TCP64507.1"/>
    </source>
</evidence>
<evidence type="ECO:0000259" key="3">
    <source>
        <dbReference type="Pfam" id="PF01656"/>
    </source>
</evidence>
<keyword evidence="4" id="KW-0282">Flagellum</keyword>
<reference evidence="4 5" key="1">
    <citation type="submission" date="2019-03" db="EMBL/GenBank/DDBJ databases">
        <title>Genomic Encyclopedia of Type Strains, Phase IV (KMG-IV): sequencing the most valuable type-strain genomes for metagenomic binning, comparative biology and taxonomic classification.</title>
        <authorList>
            <person name="Goeker M."/>
        </authorList>
    </citation>
    <scope>NUCLEOTIDE SEQUENCE [LARGE SCALE GENOMIC DNA]</scope>
    <source>
        <strain evidence="4 5">DSM 11170</strain>
    </source>
</reference>
<evidence type="ECO:0000256" key="1">
    <source>
        <dbReference type="ARBA" id="ARBA00022741"/>
    </source>
</evidence>